<feature type="non-terminal residue" evidence="1">
    <location>
        <position position="119"/>
    </location>
</feature>
<name>A0A3S1B3M0_ELYCH</name>
<protein>
    <submittedName>
        <fullName evidence="1">Uncharacterized protein</fullName>
    </submittedName>
</protein>
<evidence type="ECO:0000313" key="1">
    <source>
        <dbReference type="EMBL" id="RUS75298.1"/>
    </source>
</evidence>
<gene>
    <name evidence="1" type="ORF">EGW08_016941</name>
</gene>
<proteinExistence type="predicted"/>
<keyword evidence="2" id="KW-1185">Reference proteome</keyword>
<accession>A0A3S1B3M0</accession>
<comment type="caution">
    <text evidence="1">The sequence shown here is derived from an EMBL/GenBank/DDBJ whole genome shotgun (WGS) entry which is preliminary data.</text>
</comment>
<organism evidence="1 2">
    <name type="scientific">Elysia chlorotica</name>
    <name type="common">Eastern emerald elysia</name>
    <name type="synonym">Sea slug</name>
    <dbReference type="NCBI Taxonomy" id="188477"/>
    <lineage>
        <taxon>Eukaryota</taxon>
        <taxon>Metazoa</taxon>
        <taxon>Spiralia</taxon>
        <taxon>Lophotrochozoa</taxon>
        <taxon>Mollusca</taxon>
        <taxon>Gastropoda</taxon>
        <taxon>Heterobranchia</taxon>
        <taxon>Euthyneura</taxon>
        <taxon>Panpulmonata</taxon>
        <taxon>Sacoglossa</taxon>
        <taxon>Placobranchoidea</taxon>
        <taxon>Plakobranchidae</taxon>
        <taxon>Elysia</taxon>
    </lineage>
</organism>
<dbReference type="EMBL" id="RQTK01000754">
    <property type="protein sequence ID" value="RUS75298.1"/>
    <property type="molecule type" value="Genomic_DNA"/>
</dbReference>
<feature type="non-terminal residue" evidence="1">
    <location>
        <position position="1"/>
    </location>
</feature>
<evidence type="ECO:0000313" key="2">
    <source>
        <dbReference type="Proteomes" id="UP000271974"/>
    </source>
</evidence>
<dbReference type="AlphaFoldDB" id="A0A3S1B3M0"/>
<reference evidence="1 2" key="1">
    <citation type="submission" date="2019-01" db="EMBL/GenBank/DDBJ databases">
        <title>A draft genome assembly of the solar-powered sea slug Elysia chlorotica.</title>
        <authorList>
            <person name="Cai H."/>
            <person name="Li Q."/>
            <person name="Fang X."/>
            <person name="Li J."/>
            <person name="Curtis N.E."/>
            <person name="Altenburger A."/>
            <person name="Shibata T."/>
            <person name="Feng M."/>
            <person name="Maeda T."/>
            <person name="Schwartz J.A."/>
            <person name="Shigenobu S."/>
            <person name="Lundholm N."/>
            <person name="Nishiyama T."/>
            <person name="Yang H."/>
            <person name="Hasebe M."/>
            <person name="Li S."/>
            <person name="Pierce S.K."/>
            <person name="Wang J."/>
        </authorList>
    </citation>
    <scope>NUCLEOTIDE SEQUENCE [LARGE SCALE GENOMIC DNA]</scope>
    <source>
        <strain evidence="1">EC2010</strain>
        <tissue evidence="1">Whole organism of an adult</tissue>
    </source>
</reference>
<sequence length="119" mass="13837">TVTHTFGTQTCWVRVPRSLIVDSIEAYYQNYTDNEDVDNNINIMVYVSTRVRFQPNALNLPFVYIYAAIKDSYDRIALQPENTPITIEYADPREDHYSDRRLDMDVHLVDGRVVDSTCV</sequence>
<dbReference type="Proteomes" id="UP000271974">
    <property type="component" value="Unassembled WGS sequence"/>
</dbReference>